<feature type="non-terminal residue" evidence="2">
    <location>
        <position position="1"/>
    </location>
</feature>
<feature type="compositionally biased region" description="Low complexity" evidence="1">
    <location>
        <begin position="41"/>
        <end position="53"/>
    </location>
</feature>
<dbReference type="AlphaFoldDB" id="A0A6J4KUS7"/>
<feature type="non-terminal residue" evidence="2">
    <location>
        <position position="53"/>
    </location>
</feature>
<dbReference type="EMBL" id="CADCTU010000391">
    <property type="protein sequence ID" value="CAA9314811.1"/>
    <property type="molecule type" value="Genomic_DNA"/>
</dbReference>
<feature type="compositionally biased region" description="Low complexity" evidence="1">
    <location>
        <begin position="1"/>
        <end position="10"/>
    </location>
</feature>
<dbReference type="EC" id="3.1.1.24" evidence="2"/>
<proteinExistence type="predicted"/>
<evidence type="ECO:0000313" key="2">
    <source>
        <dbReference type="EMBL" id="CAA9314811.1"/>
    </source>
</evidence>
<organism evidence="2">
    <name type="scientific">uncultured Gemmatimonadaceae bacterium</name>
    <dbReference type="NCBI Taxonomy" id="246130"/>
    <lineage>
        <taxon>Bacteria</taxon>
        <taxon>Pseudomonadati</taxon>
        <taxon>Gemmatimonadota</taxon>
        <taxon>Gemmatimonadia</taxon>
        <taxon>Gemmatimonadales</taxon>
        <taxon>Gemmatimonadaceae</taxon>
        <taxon>environmental samples</taxon>
    </lineage>
</organism>
<evidence type="ECO:0000256" key="1">
    <source>
        <dbReference type="SAM" id="MobiDB-lite"/>
    </source>
</evidence>
<name>A0A6J4KUS7_9BACT</name>
<keyword evidence="2" id="KW-0378">Hydrolase</keyword>
<feature type="region of interest" description="Disordered" evidence="1">
    <location>
        <begin position="1"/>
        <end position="53"/>
    </location>
</feature>
<accession>A0A6J4KUS7</accession>
<gene>
    <name evidence="2" type="ORF">AVDCRST_MAG11-1714</name>
</gene>
<protein>
    <submittedName>
        <fullName evidence="2">Beta-ketoadipate enol-lactone hydrolase</fullName>
        <ecNumber evidence="2">3.1.1.24</ecNumber>
    </submittedName>
</protein>
<sequence length="53" mass="5724">STPSSWRSAAPWPPRSPAPASRSSPTPATPCTWNARRPSRRSSPGSWTRPPTP</sequence>
<dbReference type="GO" id="GO:0047570">
    <property type="term" value="F:3-oxoadipate enol-lactonase activity"/>
    <property type="evidence" value="ECO:0007669"/>
    <property type="project" value="UniProtKB-EC"/>
</dbReference>
<reference evidence="2" key="1">
    <citation type="submission" date="2020-02" db="EMBL/GenBank/DDBJ databases">
        <authorList>
            <person name="Meier V. D."/>
        </authorList>
    </citation>
    <scope>NUCLEOTIDE SEQUENCE</scope>
    <source>
        <strain evidence="2">AVDCRST_MAG11</strain>
    </source>
</reference>
<feature type="compositionally biased region" description="Low complexity" evidence="1">
    <location>
        <begin position="18"/>
        <end position="30"/>
    </location>
</feature>